<accession>A0A7I4Y972</accession>
<proteinExistence type="predicted"/>
<evidence type="ECO:0000313" key="2">
    <source>
        <dbReference type="Proteomes" id="UP000025227"/>
    </source>
</evidence>
<feature type="compositionally biased region" description="Basic and acidic residues" evidence="1">
    <location>
        <begin position="65"/>
        <end position="84"/>
    </location>
</feature>
<feature type="region of interest" description="Disordered" evidence="1">
    <location>
        <begin position="1"/>
        <end position="33"/>
    </location>
</feature>
<organism evidence="2 3">
    <name type="scientific">Haemonchus contortus</name>
    <name type="common">Barber pole worm</name>
    <dbReference type="NCBI Taxonomy" id="6289"/>
    <lineage>
        <taxon>Eukaryota</taxon>
        <taxon>Metazoa</taxon>
        <taxon>Ecdysozoa</taxon>
        <taxon>Nematoda</taxon>
        <taxon>Chromadorea</taxon>
        <taxon>Rhabditida</taxon>
        <taxon>Rhabditina</taxon>
        <taxon>Rhabditomorpha</taxon>
        <taxon>Strongyloidea</taxon>
        <taxon>Trichostrongylidae</taxon>
        <taxon>Haemonchus</taxon>
    </lineage>
</organism>
<feature type="compositionally biased region" description="Polar residues" evidence="1">
    <location>
        <begin position="85"/>
        <end position="95"/>
    </location>
</feature>
<protein>
    <submittedName>
        <fullName evidence="3">Ovule protein</fullName>
    </submittedName>
</protein>
<dbReference type="AlphaFoldDB" id="A0A7I4Y972"/>
<feature type="region of interest" description="Disordered" evidence="1">
    <location>
        <begin position="62"/>
        <end position="95"/>
    </location>
</feature>
<evidence type="ECO:0000256" key="1">
    <source>
        <dbReference type="SAM" id="MobiDB-lite"/>
    </source>
</evidence>
<keyword evidence="2" id="KW-1185">Reference proteome</keyword>
<sequence>SHILTNKQTNKQRSSHKRQQHERGSEHSSLSFGIDPKWSWCCIRTFDAVTVTATTRCSVNPAHRLSAEDHSRNSGRELLVRNEKQNIQNFSNLRS</sequence>
<name>A0A7I4Y972_HAECO</name>
<reference evidence="3" key="1">
    <citation type="submission" date="2020-12" db="UniProtKB">
        <authorList>
            <consortium name="WormBaseParasite"/>
        </authorList>
    </citation>
    <scope>IDENTIFICATION</scope>
    <source>
        <strain evidence="3">MHco3</strain>
    </source>
</reference>
<feature type="compositionally biased region" description="Polar residues" evidence="1">
    <location>
        <begin position="1"/>
        <end position="12"/>
    </location>
</feature>
<evidence type="ECO:0000313" key="3">
    <source>
        <dbReference type="WBParaSite" id="HCON_00068105-00001"/>
    </source>
</evidence>
<dbReference type="WBParaSite" id="HCON_00068105-00001">
    <property type="protein sequence ID" value="HCON_00068105-00001"/>
    <property type="gene ID" value="HCON_00068105"/>
</dbReference>
<dbReference type="Proteomes" id="UP000025227">
    <property type="component" value="Unplaced"/>
</dbReference>